<evidence type="ECO:0000313" key="6">
    <source>
        <dbReference type="Proteomes" id="UP000237662"/>
    </source>
</evidence>
<keyword evidence="2 5" id="KW-0238">DNA-binding</keyword>
<reference evidence="5 6" key="1">
    <citation type="submission" date="2018-02" db="EMBL/GenBank/DDBJ databases">
        <title>Genomic Encyclopedia of Archaeal and Bacterial Type Strains, Phase II (KMG-II): from individual species to whole genera.</title>
        <authorList>
            <person name="Goeker M."/>
        </authorList>
    </citation>
    <scope>NUCLEOTIDE SEQUENCE [LARGE SCALE GENOMIC DNA]</scope>
    <source>
        <strain evidence="5 6">DSM 29526</strain>
    </source>
</reference>
<comment type="caution">
    <text evidence="5">The sequence shown here is derived from an EMBL/GenBank/DDBJ whole genome shotgun (WGS) entry which is preliminary data.</text>
</comment>
<dbReference type="PANTHER" id="PTHR47893">
    <property type="entry name" value="REGULATORY PROTEIN PCHR"/>
    <property type="match status" value="1"/>
</dbReference>
<dbReference type="SUPFAM" id="SSF46689">
    <property type="entry name" value="Homeodomain-like"/>
    <property type="match status" value="2"/>
</dbReference>
<dbReference type="EMBL" id="PTJC01000005">
    <property type="protein sequence ID" value="PPK87089.1"/>
    <property type="molecule type" value="Genomic_DNA"/>
</dbReference>
<dbReference type="InterPro" id="IPR020449">
    <property type="entry name" value="Tscrpt_reg_AraC-type_HTH"/>
</dbReference>
<dbReference type="InterPro" id="IPR009057">
    <property type="entry name" value="Homeodomain-like_sf"/>
</dbReference>
<keyword evidence="1" id="KW-0805">Transcription regulation</keyword>
<evidence type="ECO:0000256" key="1">
    <source>
        <dbReference type="ARBA" id="ARBA00023015"/>
    </source>
</evidence>
<dbReference type="InterPro" id="IPR018060">
    <property type="entry name" value="HTH_AraC"/>
</dbReference>
<feature type="domain" description="HTH araC/xylS-type" evidence="4">
    <location>
        <begin position="176"/>
        <end position="273"/>
    </location>
</feature>
<evidence type="ECO:0000256" key="3">
    <source>
        <dbReference type="ARBA" id="ARBA00023163"/>
    </source>
</evidence>
<organism evidence="5 6">
    <name type="scientific">Neolewinella xylanilytica</name>
    <dbReference type="NCBI Taxonomy" id="1514080"/>
    <lineage>
        <taxon>Bacteria</taxon>
        <taxon>Pseudomonadati</taxon>
        <taxon>Bacteroidota</taxon>
        <taxon>Saprospiria</taxon>
        <taxon>Saprospirales</taxon>
        <taxon>Lewinellaceae</taxon>
        <taxon>Neolewinella</taxon>
    </lineage>
</organism>
<accession>A0A2S6I6J2</accession>
<protein>
    <submittedName>
        <fullName evidence="5">AraC-like DNA-binding protein</fullName>
    </submittedName>
</protein>
<dbReference type="Proteomes" id="UP000237662">
    <property type="component" value="Unassembled WGS sequence"/>
</dbReference>
<dbReference type="PRINTS" id="PR00032">
    <property type="entry name" value="HTHARAC"/>
</dbReference>
<dbReference type="Gene3D" id="1.10.10.60">
    <property type="entry name" value="Homeodomain-like"/>
    <property type="match status" value="2"/>
</dbReference>
<sequence>MLVETATADRPTVDSCRFEEPLIAVALYGSGNVELKVRYAGREKVYEHTRGLALAFYADQEVEFVHTVRPDTPLECIVIATAARNLDRLPDYEGELFGELLQQLLDPRDHFVEGPTRFMGPAMQTSVEQVFHTQLAGRPRILFYRSQTTGLLAQFFGLLAAEPTGSIPQRERSQLEEARRILIEHLDAPPSLSELSRRIGLNTYKLKKEFKELFGVPVFKYLQNERLTTAHDLLRRGEMSVQEAAWEVGYDSLSSFSKAFARKFGYRPSEIRR</sequence>
<evidence type="ECO:0000256" key="2">
    <source>
        <dbReference type="ARBA" id="ARBA00023125"/>
    </source>
</evidence>
<evidence type="ECO:0000259" key="4">
    <source>
        <dbReference type="PROSITE" id="PS01124"/>
    </source>
</evidence>
<name>A0A2S6I6J2_9BACT</name>
<keyword evidence="6" id="KW-1185">Reference proteome</keyword>
<proteinExistence type="predicted"/>
<dbReference type="GO" id="GO:0043565">
    <property type="term" value="F:sequence-specific DNA binding"/>
    <property type="evidence" value="ECO:0007669"/>
    <property type="project" value="InterPro"/>
</dbReference>
<evidence type="ECO:0000313" key="5">
    <source>
        <dbReference type="EMBL" id="PPK87089.1"/>
    </source>
</evidence>
<dbReference type="SMART" id="SM00342">
    <property type="entry name" value="HTH_ARAC"/>
    <property type="match status" value="1"/>
</dbReference>
<dbReference type="AlphaFoldDB" id="A0A2S6I6J2"/>
<gene>
    <name evidence="5" type="ORF">CLV84_0023</name>
</gene>
<dbReference type="InterPro" id="IPR053142">
    <property type="entry name" value="PchR_regulatory_protein"/>
</dbReference>
<dbReference type="Pfam" id="PF12833">
    <property type="entry name" value="HTH_18"/>
    <property type="match status" value="1"/>
</dbReference>
<dbReference type="PROSITE" id="PS01124">
    <property type="entry name" value="HTH_ARAC_FAMILY_2"/>
    <property type="match status" value="1"/>
</dbReference>
<dbReference type="PANTHER" id="PTHR47893:SF1">
    <property type="entry name" value="REGULATORY PROTEIN PCHR"/>
    <property type="match status" value="1"/>
</dbReference>
<keyword evidence="3" id="KW-0804">Transcription</keyword>
<dbReference type="GO" id="GO:0003700">
    <property type="term" value="F:DNA-binding transcription factor activity"/>
    <property type="evidence" value="ECO:0007669"/>
    <property type="project" value="InterPro"/>
</dbReference>